<dbReference type="EMBL" id="AUZJ01000034">
    <property type="protein sequence ID" value="ERF60749.1"/>
    <property type="molecule type" value="Genomic_DNA"/>
</dbReference>
<dbReference type="InterPro" id="IPR013196">
    <property type="entry name" value="HTH_11"/>
</dbReference>
<accession>U1GVZ5</accession>
<dbReference type="SUPFAM" id="SSF46785">
    <property type="entry name" value="Winged helix' DNA-binding domain"/>
    <property type="match status" value="1"/>
</dbReference>
<keyword evidence="2" id="KW-0238">DNA-binding</keyword>
<keyword evidence="1 2" id="KW-0436">Ligase</keyword>
<comment type="function">
    <text evidence="2">Acts both as a biotin--[acetyl-CoA-carboxylase] ligase and a repressor.</text>
</comment>
<gene>
    <name evidence="2" type="primary">birA</name>
    <name evidence="5" type="ORF">HMPREF0860_2353</name>
    <name evidence="4" type="ORF">HMPREF1325_2074</name>
</gene>
<evidence type="ECO:0000256" key="2">
    <source>
        <dbReference type="HAMAP-Rule" id="MF_00978"/>
    </source>
</evidence>
<feature type="domain" description="BPL/LPL catalytic" evidence="3">
    <location>
        <begin position="79"/>
        <end position="265"/>
    </location>
</feature>
<dbReference type="Pfam" id="PF08279">
    <property type="entry name" value="HTH_11"/>
    <property type="match status" value="1"/>
</dbReference>
<feature type="binding site" evidence="2">
    <location>
        <position position="192"/>
    </location>
    <ligand>
        <name>biotin</name>
        <dbReference type="ChEBI" id="CHEBI:57586"/>
    </ligand>
</feature>
<proteinExistence type="inferred from homology"/>
<comment type="similarity">
    <text evidence="2">Belongs to the biotin--protein ligase family.</text>
</comment>
<dbReference type="GO" id="GO:0004077">
    <property type="term" value="F:biotin--[biotin carboxyl-carrier protein] ligase activity"/>
    <property type="evidence" value="ECO:0007669"/>
    <property type="project" value="UniProtKB-UniRule"/>
</dbReference>
<feature type="DNA-binding region" description="H-T-H motif" evidence="2">
    <location>
        <begin position="23"/>
        <end position="42"/>
    </location>
</feature>
<evidence type="ECO:0000313" key="5">
    <source>
        <dbReference type="EMBL" id="ERK00929.1"/>
    </source>
</evidence>
<dbReference type="GO" id="GO:0005524">
    <property type="term" value="F:ATP binding"/>
    <property type="evidence" value="ECO:0007669"/>
    <property type="project" value="UniProtKB-UniRule"/>
</dbReference>
<reference evidence="6 7" key="1">
    <citation type="submission" date="2013-08" db="EMBL/GenBank/DDBJ databases">
        <authorList>
            <person name="Durkin A.S."/>
            <person name="Haft D.R."/>
            <person name="McCorrison J."/>
            <person name="Torralba M."/>
            <person name="Gillis M."/>
            <person name="Haft D.H."/>
            <person name="Methe B."/>
            <person name="Sutton G."/>
            <person name="Nelson K.E."/>
        </authorList>
    </citation>
    <scope>NUCLEOTIDE SEQUENCE [LARGE SCALE GENOMIC DNA]</scope>
    <source>
        <strain evidence="5 7">ATCC 35536</strain>
        <strain evidence="4 6">VPI DR56BR1116</strain>
    </source>
</reference>
<sequence length="333" mass="35995">MKTADAVLCALSKPETADGFISGEALAERAGVSRQAVWKAVRQLRLMGARIEAVTNRGYHLLGTGGILSEKAVASLIDETFRARVFVYQKIDSTNTEAKRRLAETSDVRSLNNTVIIASSQTAGRGRLRRTFYSPDGSGLYLSIIYAPKEKIESPALLTATAAVGVCRALFSLYDADAKIKWVNDIFMRGKKVCGILTEGLTDFERGGISCAVVGIGVNIAPQNFPHDIADIATSVLDDKKADTKRSALAAAIVNEVLSIYTSGKKGFVRAMKEYRERSMLTGKTVRVHPVINGAESYEAEVTGVGEDAKLIVKTEDGKERFLDSGEVTLHSN</sequence>
<dbReference type="InterPro" id="IPR036390">
    <property type="entry name" value="WH_DNA-bd_sf"/>
</dbReference>
<feature type="binding site" evidence="2">
    <location>
        <begin position="93"/>
        <end position="95"/>
    </location>
    <ligand>
        <name>biotin</name>
        <dbReference type="ChEBI" id="CHEBI:57586"/>
    </ligand>
</feature>
<evidence type="ECO:0000313" key="4">
    <source>
        <dbReference type="EMBL" id="ERF60749.1"/>
    </source>
</evidence>
<dbReference type="InterPro" id="IPR036388">
    <property type="entry name" value="WH-like_DNA-bd_sf"/>
</dbReference>
<dbReference type="Gene3D" id="1.10.10.10">
    <property type="entry name" value="Winged helix-like DNA-binding domain superfamily/Winged helix DNA-binding domain"/>
    <property type="match status" value="1"/>
</dbReference>
<dbReference type="EMBL" id="AVQI01000063">
    <property type="protein sequence ID" value="ERK00929.1"/>
    <property type="molecule type" value="Genomic_DNA"/>
</dbReference>
<dbReference type="InterPro" id="IPR004143">
    <property type="entry name" value="BPL_LPL_catalytic"/>
</dbReference>
<dbReference type="PANTHER" id="PTHR12835">
    <property type="entry name" value="BIOTIN PROTEIN LIGASE"/>
    <property type="match status" value="1"/>
</dbReference>
<dbReference type="NCBIfam" id="TIGR00121">
    <property type="entry name" value="birA_ligase"/>
    <property type="match status" value="1"/>
</dbReference>
<keyword evidence="2" id="KW-0804">Transcription</keyword>
<dbReference type="CDD" id="cd16442">
    <property type="entry name" value="BPL"/>
    <property type="match status" value="1"/>
</dbReference>
<keyword evidence="2" id="KW-0805">Transcription regulation</keyword>
<dbReference type="HAMAP" id="MF_00978">
    <property type="entry name" value="Bifunct_BirA"/>
    <property type="match status" value="1"/>
</dbReference>
<dbReference type="eggNOG" id="COG0340">
    <property type="taxonomic scope" value="Bacteria"/>
</dbReference>
<dbReference type="AlphaFoldDB" id="U1GVZ5"/>
<keyword evidence="2" id="KW-0067">ATP-binding</keyword>
<feature type="binding site" evidence="2">
    <location>
        <begin position="125"/>
        <end position="127"/>
    </location>
    <ligand>
        <name>biotin</name>
        <dbReference type="ChEBI" id="CHEBI:57586"/>
    </ligand>
</feature>
<evidence type="ECO:0000259" key="3">
    <source>
        <dbReference type="PROSITE" id="PS51733"/>
    </source>
</evidence>
<dbReference type="eggNOG" id="COG1654">
    <property type="taxonomic scope" value="Bacteria"/>
</dbReference>
<evidence type="ECO:0000313" key="7">
    <source>
        <dbReference type="Proteomes" id="UP000016646"/>
    </source>
</evidence>
<dbReference type="PATRIC" id="fig|1125725.3.peg.1324"/>
<dbReference type="PANTHER" id="PTHR12835:SF5">
    <property type="entry name" value="BIOTIN--PROTEIN LIGASE"/>
    <property type="match status" value="1"/>
</dbReference>
<dbReference type="InterPro" id="IPR030855">
    <property type="entry name" value="Bifunct_BirA"/>
</dbReference>
<name>U1GVZ5_TRESO</name>
<keyword evidence="2" id="KW-0547">Nucleotide-binding</keyword>
<dbReference type="InterPro" id="IPR004408">
    <property type="entry name" value="Biotin_CoA_COase_ligase"/>
</dbReference>
<evidence type="ECO:0000256" key="1">
    <source>
        <dbReference type="ARBA" id="ARBA00022598"/>
    </source>
</evidence>
<dbReference type="RefSeq" id="WP_021330337.1">
    <property type="nucleotide sequence ID" value="NZ_AUZJ01000034.1"/>
</dbReference>
<dbReference type="Proteomes" id="UP000016412">
    <property type="component" value="Unassembled WGS sequence"/>
</dbReference>
<protein>
    <recommendedName>
        <fullName evidence="2">Bifunctional ligase/repressor BirA</fullName>
    </recommendedName>
    <alternativeName>
        <fullName evidence="2">Biotin--[acetyl-CoA-carboxylase] ligase</fullName>
        <ecNumber evidence="2">6.3.4.15</ecNumber>
    </alternativeName>
    <alternativeName>
        <fullName evidence="2">Biotin--protein ligase</fullName>
    </alternativeName>
    <alternativeName>
        <fullName evidence="2">Biotin-[acetyl-CoA carboxylase] synthetase</fullName>
    </alternativeName>
</protein>
<evidence type="ECO:0000313" key="6">
    <source>
        <dbReference type="Proteomes" id="UP000016412"/>
    </source>
</evidence>
<dbReference type="Proteomes" id="UP000016646">
    <property type="component" value="Unassembled WGS sequence"/>
</dbReference>
<feature type="binding site" evidence="2">
    <location>
        <position position="121"/>
    </location>
    <ligand>
        <name>biotin</name>
        <dbReference type="ChEBI" id="CHEBI:57586"/>
    </ligand>
</feature>
<dbReference type="EC" id="6.3.4.15" evidence="2"/>
<dbReference type="Gene3D" id="3.30.930.10">
    <property type="entry name" value="Bira Bifunctional Protein, Domain 2"/>
    <property type="match status" value="1"/>
</dbReference>
<dbReference type="GO" id="GO:0006355">
    <property type="term" value="P:regulation of DNA-templated transcription"/>
    <property type="evidence" value="ECO:0007669"/>
    <property type="project" value="UniProtKB-UniRule"/>
</dbReference>
<dbReference type="SUPFAM" id="SSF55681">
    <property type="entry name" value="Class II aaRS and biotin synthetases"/>
    <property type="match status" value="1"/>
</dbReference>
<keyword evidence="2" id="KW-0678">Repressor</keyword>
<keyword evidence="7" id="KW-1185">Reference proteome</keyword>
<dbReference type="Pfam" id="PF03099">
    <property type="entry name" value="BPL_LplA_LipB"/>
    <property type="match status" value="1"/>
</dbReference>
<dbReference type="InterPro" id="IPR045864">
    <property type="entry name" value="aa-tRNA-synth_II/BPL/LPL"/>
</dbReference>
<keyword evidence="2" id="KW-0092">Biotin</keyword>
<dbReference type="GO" id="GO:0003677">
    <property type="term" value="F:DNA binding"/>
    <property type="evidence" value="ECO:0007669"/>
    <property type="project" value="UniProtKB-UniRule"/>
</dbReference>
<dbReference type="GO" id="GO:0005737">
    <property type="term" value="C:cytoplasm"/>
    <property type="evidence" value="ECO:0007669"/>
    <property type="project" value="TreeGrafter"/>
</dbReference>
<dbReference type="OrthoDB" id="9807064at2"/>
<dbReference type="STRING" id="1125725.HMPREF1325_2074"/>
<organism evidence="4 6">
    <name type="scientific">Treponema socranskii subsp. socranskii VPI DR56BR1116 = ATCC 35536</name>
    <dbReference type="NCBI Taxonomy" id="1125725"/>
    <lineage>
        <taxon>Bacteria</taxon>
        <taxon>Pseudomonadati</taxon>
        <taxon>Spirochaetota</taxon>
        <taxon>Spirochaetia</taxon>
        <taxon>Spirochaetales</taxon>
        <taxon>Treponemataceae</taxon>
        <taxon>Treponema</taxon>
    </lineage>
</organism>
<dbReference type="PROSITE" id="PS51733">
    <property type="entry name" value="BPL_LPL_CATALYTIC"/>
    <property type="match status" value="1"/>
</dbReference>
<comment type="catalytic activity">
    <reaction evidence="2">
        <text>biotin + L-lysyl-[protein] + ATP = N(6)-biotinyl-L-lysyl-[protein] + AMP + diphosphate + H(+)</text>
        <dbReference type="Rhea" id="RHEA:11756"/>
        <dbReference type="Rhea" id="RHEA-COMP:9752"/>
        <dbReference type="Rhea" id="RHEA-COMP:10505"/>
        <dbReference type="ChEBI" id="CHEBI:15378"/>
        <dbReference type="ChEBI" id="CHEBI:29969"/>
        <dbReference type="ChEBI" id="CHEBI:30616"/>
        <dbReference type="ChEBI" id="CHEBI:33019"/>
        <dbReference type="ChEBI" id="CHEBI:57586"/>
        <dbReference type="ChEBI" id="CHEBI:83144"/>
        <dbReference type="ChEBI" id="CHEBI:456215"/>
        <dbReference type="EC" id="6.3.4.15"/>
    </reaction>
</comment>
<comment type="caution">
    <text evidence="4">The sequence shown here is derived from an EMBL/GenBank/DDBJ whole genome shotgun (WGS) entry which is preliminary data.</text>
</comment>
<dbReference type="Gene3D" id="2.30.30.100">
    <property type="match status" value="1"/>
</dbReference>